<accession>A0A9W7AVD7</accession>
<keyword evidence="3" id="KW-1185">Reference proteome</keyword>
<reference evidence="2" key="1">
    <citation type="submission" date="2022-07" db="EMBL/GenBank/DDBJ databases">
        <title>Genome analysis of Parmales, a sister group of diatoms, reveals the evolutionary specialization of diatoms from phago-mixotrophs to photoautotrophs.</title>
        <authorList>
            <person name="Ban H."/>
            <person name="Sato S."/>
            <person name="Yoshikawa S."/>
            <person name="Kazumasa Y."/>
            <person name="Nakamura Y."/>
            <person name="Ichinomiya M."/>
            <person name="Saitoh K."/>
            <person name="Sato N."/>
            <person name="Blanc-Mathieu R."/>
            <person name="Endo H."/>
            <person name="Kuwata A."/>
            <person name="Ogata H."/>
        </authorList>
    </citation>
    <scope>NUCLEOTIDE SEQUENCE</scope>
</reference>
<dbReference type="OrthoDB" id="10432952at2759"/>
<comment type="caution">
    <text evidence="2">The sequence shown here is derived from an EMBL/GenBank/DDBJ whole genome shotgun (WGS) entry which is preliminary data.</text>
</comment>
<gene>
    <name evidence="2" type="ORF">TrRE_jg7478</name>
</gene>
<proteinExistence type="predicted"/>
<keyword evidence="1" id="KW-0175">Coiled coil</keyword>
<evidence type="ECO:0000256" key="1">
    <source>
        <dbReference type="SAM" id="Coils"/>
    </source>
</evidence>
<sequence>MSPSKKIATALNVRLFNSEDHHNPLRDGSVDDLPPARRVLSLDESGQNGPTDWDLCSLEAGLSDVTLMSECEAEVVHPPPAPKLAKATAQVLSIPDSWTRILRLVNEGYRVTSKFKDADARMIHLANGDTVQSHSVFDSSPLFNFEGKTCLRSKDPVASPWFKFVAKLHAGNDRGPGVCLDIEVEVPAADIKEDLEYVVNYLNRQTSERSVGGSFIVVCELIKDTGRSRTKRRAERLEEEKKVMEDEKESLLDDDDDLVMWNSTDAIAVADAVAANDDSVIDVGQPEDSVRMYLVESELSAFKPFVHYVYIQDGVRLASWNEGL</sequence>
<dbReference type="AlphaFoldDB" id="A0A9W7AVD7"/>
<protein>
    <submittedName>
        <fullName evidence="2">Uncharacterized protein</fullName>
    </submittedName>
</protein>
<evidence type="ECO:0000313" key="3">
    <source>
        <dbReference type="Proteomes" id="UP001165082"/>
    </source>
</evidence>
<name>A0A9W7AVD7_9STRA</name>
<organism evidence="2 3">
    <name type="scientific">Triparma retinervis</name>
    <dbReference type="NCBI Taxonomy" id="2557542"/>
    <lineage>
        <taxon>Eukaryota</taxon>
        <taxon>Sar</taxon>
        <taxon>Stramenopiles</taxon>
        <taxon>Ochrophyta</taxon>
        <taxon>Bolidophyceae</taxon>
        <taxon>Parmales</taxon>
        <taxon>Triparmaceae</taxon>
        <taxon>Triparma</taxon>
    </lineage>
</organism>
<dbReference type="Proteomes" id="UP001165082">
    <property type="component" value="Unassembled WGS sequence"/>
</dbReference>
<feature type="coiled-coil region" evidence="1">
    <location>
        <begin position="227"/>
        <end position="254"/>
    </location>
</feature>
<dbReference type="EMBL" id="BRXZ01001688">
    <property type="protein sequence ID" value="GMH76650.1"/>
    <property type="molecule type" value="Genomic_DNA"/>
</dbReference>
<evidence type="ECO:0000313" key="2">
    <source>
        <dbReference type="EMBL" id="GMH76650.1"/>
    </source>
</evidence>